<proteinExistence type="predicted"/>
<evidence type="ECO:0000259" key="2">
    <source>
        <dbReference type="Pfam" id="PF20584"/>
    </source>
</evidence>
<dbReference type="Proteomes" id="UP000321764">
    <property type="component" value="Unassembled WGS sequence"/>
</dbReference>
<keyword evidence="4" id="KW-1185">Reference proteome</keyword>
<reference evidence="3 4" key="1">
    <citation type="submission" date="2019-07" db="EMBL/GenBank/DDBJ databases">
        <title>Reinekea sp. strain SSH23 genome sequencing and assembly.</title>
        <authorList>
            <person name="Kim I."/>
        </authorList>
    </citation>
    <scope>NUCLEOTIDE SEQUENCE [LARGE SCALE GENOMIC DNA]</scope>
    <source>
        <strain evidence="3 4">SSH23</strain>
    </source>
</reference>
<evidence type="ECO:0000256" key="1">
    <source>
        <dbReference type="SAM" id="Phobius"/>
    </source>
</evidence>
<keyword evidence="1" id="KW-1133">Transmembrane helix</keyword>
<keyword evidence="1" id="KW-0812">Transmembrane</keyword>
<dbReference type="EMBL" id="VKAD01000001">
    <property type="protein sequence ID" value="TXR54957.1"/>
    <property type="molecule type" value="Genomic_DNA"/>
</dbReference>
<gene>
    <name evidence="3" type="ORF">FME95_04445</name>
</gene>
<feature type="transmembrane region" description="Helical" evidence="1">
    <location>
        <begin position="54"/>
        <end position="81"/>
    </location>
</feature>
<dbReference type="InterPro" id="IPR046714">
    <property type="entry name" value="DUF6787"/>
</dbReference>
<accession>A0A5C8ZB16</accession>
<evidence type="ECO:0000313" key="4">
    <source>
        <dbReference type="Proteomes" id="UP000321764"/>
    </source>
</evidence>
<protein>
    <submittedName>
        <fullName evidence="3">Diacylglyceryl transferase</fullName>
    </submittedName>
</protein>
<dbReference type="Pfam" id="PF20584">
    <property type="entry name" value="DUF6787"/>
    <property type="match status" value="1"/>
</dbReference>
<feature type="domain" description="DUF6787" evidence="2">
    <location>
        <begin position="18"/>
        <end position="93"/>
    </location>
</feature>
<organism evidence="3 4">
    <name type="scientific">Reinekea thalattae</name>
    <dbReference type="NCBI Taxonomy" id="2593301"/>
    <lineage>
        <taxon>Bacteria</taxon>
        <taxon>Pseudomonadati</taxon>
        <taxon>Pseudomonadota</taxon>
        <taxon>Gammaproteobacteria</taxon>
        <taxon>Oceanospirillales</taxon>
        <taxon>Saccharospirillaceae</taxon>
        <taxon>Reinekea</taxon>
    </lineage>
</organism>
<dbReference type="OrthoDB" id="1151370at2"/>
<dbReference type="AlphaFoldDB" id="A0A5C8ZB16"/>
<keyword evidence="3" id="KW-0808">Transferase</keyword>
<keyword evidence="1" id="KW-0472">Membrane</keyword>
<dbReference type="GO" id="GO:0016740">
    <property type="term" value="F:transferase activity"/>
    <property type="evidence" value="ECO:0007669"/>
    <property type="project" value="UniProtKB-KW"/>
</dbReference>
<name>A0A5C8ZB16_9GAMM</name>
<comment type="caution">
    <text evidence="3">The sequence shown here is derived from an EMBL/GenBank/DDBJ whole genome shotgun (WGS) entry which is preliminary data.</text>
</comment>
<sequence length="101" mass="11456">MEKLKQRWGVSSGYQFVVILLVFSVTGSSTAWLVPNLFSLFGVNLQSGLGVKVALIFSGFVTYQLLLICFGFLAGQLRFFWQFEKKSLGRIGKLIRLLFRQ</sequence>
<feature type="transmembrane region" description="Helical" evidence="1">
    <location>
        <begin position="12"/>
        <end position="34"/>
    </location>
</feature>
<evidence type="ECO:0000313" key="3">
    <source>
        <dbReference type="EMBL" id="TXR54957.1"/>
    </source>
</evidence>